<dbReference type="InterPro" id="IPR035437">
    <property type="entry name" value="SNase_OB-fold_sf"/>
</dbReference>
<dbReference type="GO" id="GO:0005737">
    <property type="term" value="C:cytoplasm"/>
    <property type="evidence" value="ECO:0007669"/>
    <property type="project" value="UniProtKB-SubCell"/>
</dbReference>
<comment type="catalytic activity">
    <reaction evidence="15">
        <text>ATP + H2O = ADP + phosphate + H(+)</text>
        <dbReference type="Rhea" id="RHEA:13065"/>
        <dbReference type="ChEBI" id="CHEBI:15377"/>
        <dbReference type="ChEBI" id="CHEBI:15378"/>
        <dbReference type="ChEBI" id="CHEBI:30616"/>
        <dbReference type="ChEBI" id="CHEBI:43474"/>
        <dbReference type="ChEBI" id="CHEBI:456216"/>
        <dbReference type="EC" id="3.6.4.13"/>
    </reaction>
</comment>
<dbReference type="Pfam" id="PF00271">
    <property type="entry name" value="Helicase_C"/>
    <property type="match status" value="1"/>
</dbReference>
<dbReference type="GO" id="GO:0051321">
    <property type="term" value="P:meiotic cell cycle"/>
    <property type="evidence" value="ECO:0007669"/>
    <property type="project" value="UniProtKB-KW"/>
</dbReference>
<sequence length="1524" mass="173557">MDLFDFSKPLLREKIRGSQTGGYTAPSKESVYTDDLVVSRKKGKDYVKEYLEKEKSIPVEVEQPFDPLTGKYIPKRTGPSSLSQVDDLTSTGSVANLGDFVAARTLNDVYTRYKFDQKPPSNLLVSRHKETILDHVNSYRVTVIQGATGCGKTTQVPQFILNHFAAYREYCNIVVTQPRRIAALSVAHRVASERSCDVGTLVGYQVGQETKGKSEETRLLYCTTGVLLEKLINAKNLDDYTHIILDEVHERDQETDLLLVVIKKLMTRSPRTRIILMSATLEAQKLAHYFPIKIYNENRDCPVIDVGEKMNYDVKIFYLDDLKPCQTLFLQNDNPIEFHKPDIGRGMYELAIYLLKNFDHIEKNDLPNGLINPRGYVLVFLPGLLEIEQMHQMITNDETDRKLKWSVHVLHSSITIEEQDIAVKLSAPPGHRKIFLSTNIAESSLTMKDVKYVIDFCLTKQLRCETGTSFTHLQKVWASHSNCTQRAGRVGRTDSGKVYRLVPKEFYEVEMLPRLQPEICVNPLDRVVLKTKVLDMGPPIAILAAALDPPDLSNIEMTVATLKELGALLRTVGDEYKEDDGDLTFAGRLMATLPLDPRLSKLILLGFIFGCSDDCIKIACAMSNKSLFSNPFNRKYESYEARLLWANASTSDLIAILNAYTAWEKALDQKNFMHTGLGTPEENERRWLRDYFLQSHPLRATKILIMDVQKRLLHLDIVNTVNSKLNLNDYEKALVLKVAIAGAFYPQYFTRGCGNSIDEQEALKILFNNDPFSTVLLTGLPAEQPGVLYVSQIKDQLSKCCDKENMRVSFDKSSKVYVQFYNEFWKNPEKPIGKFFTTSKIPGKIHPSVYGALKLRQLKIPIKLDLLPVDEAMAKAKELGLVKEEKQCFGINFTEVKPKIENFIPEPSVKKIAVSVTHIDDPSHFWVVYNTPVMKKMLKVVTDLLNAPGNLGSPKNVIKGNMYAVRFHDDDSMCYYRARVMEAKPKSIKGKANFMYKVFFIDFGNTMEVSRDDVMEFTPKINQKLAEMKIDQTIEELPELAIQCSLSEIKPSQIRGGDWTKDATRRFIDLALNDHFMAHIYSIVYGIVSVELYRPVSLEKQTIGKTINNILIEEGFAEKCEESFQSMMDHFRRISLGENETSYAVDDTMSAPYHKLWEGPPEVKLDLSHNRRVRQVYLRGPSSPLEMKIYPMSRSLLRAIPNIEWNSINSILLDSEPQNPSDRLLVAGFVGTNEGGDHLSLRDTTLMPNIHGMVGLMCLLFTPFAELRVNKQRTKITGALCGLGYNPVTNESYNPVNDVEVHFDAELTLTDIEIINKIRFWLNKYFCNAGGEHFLEAISGQSKVKEYLITLLTRRRKFQSLETPTKVFKWNALPREHVMVPGDTYSGEADVFKLHAGVHLEKTEPEEAIKEIRKSLIELWKIATVTHESTITRDSSGACKLCNNLMLKNRIAVKLHLSLRDHRYNEFKMFGMNLEKFPEVAFVEPSLPQGRSGSESYGYAEERFERRLWKGKTGKRENRAHLLY</sequence>
<dbReference type="InterPro" id="IPR014001">
    <property type="entry name" value="Helicase_ATP-bd"/>
</dbReference>
<name>A0A9P0F7R6_BEMTA</name>
<keyword evidence="5" id="KW-0217">Developmental protein</keyword>
<keyword evidence="20" id="KW-1185">Reference proteome</keyword>
<dbReference type="GO" id="GO:0016787">
    <property type="term" value="F:hydrolase activity"/>
    <property type="evidence" value="ECO:0007669"/>
    <property type="project" value="UniProtKB-KW"/>
</dbReference>
<dbReference type="Pfam" id="PF21010">
    <property type="entry name" value="HA2_C"/>
    <property type="match status" value="1"/>
</dbReference>
<dbReference type="Gene3D" id="1.20.120.1080">
    <property type="match status" value="1"/>
</dbReference>
<reference evidence="19" key="1">
    <citation type="submission" date="2021-12" db="EMBL/GenBank/DDBJ databases">
        <authorList>
            <person name="King R."/>
        </authorList>
    </citation>
    <scope>NUCLEOTIDE SEQUENCE</scope>
</reference>
<dbReference type="InterPro" id="IPR002999">
    <property type="entry name" value="Tudor"/>
</dbReference>
<dbReference type="GO" id="GO:0005524">
    <property type="term" value="F:ATP binding"/>
    <property type="evidence" value="ECO:0007669"/>
    <property type="project" value="UniProtKB-KW"/>
</dbReference>
<dbReference type="SMART" id="SM00490">
    <property type="entry name" value="HELICc"/>
    <property type="match status" value="1"/>
</dbReference>
<dbReference type="PROSITE" id="PS50304">
    <property type="entry name" value="TUDOR"/>
    <property type="match status" value="1"/>
</dbReference>
<feature type="domain" description="Tudor" evidence="16">
    <location>
        <begin position="956"/>
        <end position="1024"/>
    </location>
</feature>
<evidence type="ECO:0000256" key="7">
    <source>
        <dbReference type="ARBA" id="ARBA00022741"/>
    </source>
</evidence>
<evidence type="ECO:0000256" key="12">
    <source>
        <dbReference type="ARBA" id="ARBA00022871"/>
    </source>
</evidence>
<dbReference type="Pfam" id="PF00270">
    <property type="entry name" value="DEAD"/>
    <property type="match status" value="1"/>
</dbReference>
<dbReference type="EC" id="3.6.4.13" evidence="3"/>
<comment type="similarity">
    <text evidence="2">Belongs to the DEAD box helicase family. DEAH subfamily.</text>
</comment>
<evidence type="ECO:0000256" key="9">
    <source>
        <dbReference type="ARBA" id="ARBA00022801"/>
    </source>
</evidence>
<evidence type="ECO:0000256" key="6">
    <source>
        <dbReference type="ARBA" id="ARBA00022490"/>
    </source>
</evidence>
<dbReference type="Gene3D" id="2.40.50.90">
    <property type="match status" value="1"/>
</dbReference>
<comment type="subcellular location">
    <subcellularLocation>
        <location evidence="1">Cytoplasm</location>
    </subcellularLocation>
</comment>
<keyword evidence="9" id="KW-0378">Hydrolase</keyword>
<dbReference type="InterPro" id="IPR011545">
    <property type="entry name" value="DEAD/DEAH_box_helicase_dom"/>
</dbReference>
<dbReference type="SUPFAM" id="SSF63748">
    <property type="entry name" value="Tudor/PWWP/MBT"/>
    <property type="match status" value="1"/>
</dbReference>
<proteinExistence type="inferred from homology"/>
<dbReference type="PROSITE" id="PS51192">
    <property type="entry name" value="HELICASE_ATP_BIND_1"/>
    <property type="match status" value="1"/>
</dbReference>
<dbReference type="GO" id="GO:0007283">
    <property type="term" value="P:spermatogenesis"/>
    <property type="evidence" value="ECO:0007669"/>
    <property type="project" value="UniProtKB-KW"/>
</dbReference>
<evidence type="ECO:0000256" key="3">
    <source>
        <dbReference type="ARBA" id="ARBA00012552"/>
    </source>
</evidence>
<dbReference type="CDD" id="cd17917">
    <property type="entry name" value="DEXHc_RHA-like"/>
    <property type="match status" value="1"/>
</dbReference>
<keyword evidence="6" id="KW-0963">Cytoplasm</keyword>
<organism evidence="19 20">
    <name type="scientific">Bemisia tabaci</name>
    <name type="common">Sweetpotato whitefly</name>
    <name type="synonym">Aleurodes tabaci</name>
    <dbReference type="NCBI Taxonomy" id="7038"/>
    <lineage>
        <taxon>Eukaryota</taxon>
        <taxon>Metazoa</taxon>
        <taxon>Ecdysozoa</taxon>
        <taxon>Arthropoda</taxon>
        <taxon>Hexapoda</taxon>
        <taxon>Insecta</taxon>
        <taxon>Pterygota</taxon>
        <taxon>Neoptera</taxon>
        <taxon>Paraneoptera</taxon>
        <taxon>Hemiptera</taxon>
        <taxon>Sternorrhyncha</taxon>
        <taxon>Aleyrodoidea</taxon>
        <taxon>Aleyrodidae</taxon>
        <taxon>Aleyrodinae</taxon>
        <taxon>Bemisia</taxon>
    </lineage>
</organism>
<gene>
    <name evidence="19" type="ORF">BEMITA_LOCUS10067</name>
</gene>
<evidence type="ECO:0000313" key="20">
    <source>
        <dbReference type="Proteomes" id="UP001152759"/>
    </source>
</evidence>
<evidence type="ECO:0000256" key="13">
    <source>
        <dbReference type="ARBA" id="ARBA00023158"/>
    </source>
</evidence>
<evidence type="ECO:0000259" key="16">
    <source>
        <dbReference type="PROSITE" id="PS50304"/>
    </source>
</evidence>
<protein>
    <recommendedName>
        <fullName evidence="4">Probable ATP-dependent RNA helicase spindle-E</fullName>
        <ecNumber evidence="3">3.6.4.13</ecNumber>
    </recommendedName>
</protein>
<dbReference type="GO" id="GO:0003723">
    <property type="term" value="F:RNA binding"/>
    <property type="evidence" value="ECO:0007669"/>
    <property type="project" value="TreeGrafter"/>
</dbReference>
<dbReference type="Gene3D" id="3.40.50.300">
    <property type="entry name" value="P-loop containing nucleotide triphosphate hydrolases"/>
    <property type="match status" value="2"/>
</dbReference>
<evidence type="ECO:0000259" key="17">
    <source>
        <dbReference type="PROSITE" id="PS51192"/>
    </source>
</evidence>
<dbReference type="SMART" id="SM00487">
    <property type="entry name" value="DEXDc"/>
    <property type="match status" value="1"/>
</dbReference>
<feature type="domain" description="Helicase ATP-binding" evidence="17">
    <location>
        <begin position="133"/>
        <end position="299"/>
    </location>
</feature>
<dbReference type="InterPro" id="IPR027417">
    <property type="entry name" value="P-loop_NTPase"/>
</dbReference>
<evidence type="ECO:0000256" key="2">
    <source>
        <dbReference type="ARBA" id="ARBA00008792"/>
    </source>
</evidence>
<accession>A0A9P0F7R6</accession>
<evidence type="ECO:0000256" key="14">
    <source>
        <dbReference type="ARBA" id="ARBA00023254"/>
    </source>
</evidence>
<dbReference type="InterPro" id="IPR007502">
    <property type="entry name" value="Helicase-assoc_dom"/>
</dbReference>
<keyword evidence="12" id="KW-0744">Spermatogenesis</keyword>
<dbReference type="Proteomes" id="UP001152759">
    <property type="component" value="Chromosome 6"/>
</dbReference>
<keyword evidence="14" id="KW-0469">Meiosis</keyword>
<dbReference type="GO" id="GO:0031047">
    <property type="term" value="P:regulatory ncRNA-mediated gene silencing"/>
    <property type="evidence" value="ECO:0007669"/>
    <property type="project" value="UniProtKB-KW"/>
</dbReference>
<dbReference type="Pfam" id="PF00567">
    <property type="entry name" value="TUDOR"/>
    <property type="match status" value="1"/>
</dbReference>
<keyword evidence="10" id="KW-0347">Helicase</keyword>
<keyword evidence="7" id="KW-0547">Nucleotide-binding</keyword>
<dbReference type="PANTHER" id="PTHR18934:SF113">
    <property type="entry name" value="ATP-DEPENDENT RNA HELICASE TDRD9"/>
    <property type="match status" value="1"/>
</dbReference>
<dbReference type="PROSITE" id="PS51194">
    <property type="entry name" value="HELICASE_CTER"/>
    <property type="match status" value="1"/>
</dbReference>
<evidence type="ECO:0000256" key="4">
    <source>
        <dbReference type="ARBA" id="ARBA00013352"/>
    </source>
</evidence>
<evidence type="ECO:0000256" key="1">
    <source>
        <dbReference type="ARBA" id="ARBA00004496"/>
    </source>
</evidence>
<evidence type="ECO:0000256" key="11">
    <source>
        <dbReference type="ARBA" id="ARBA00022840"/>
    </source>
</evidence>
<evidence type="ECO:0000256" key="15">
    <source>
        <dbReference type="ARBA" id="ARBA00047984"/>
    </source>
</evidence>
<evidence type="ECO:0000256" key="10">
    <source>
        <dbReference type="ARBA" id="ARBA00022806"/>
    </source>
</evidence>
<dbReference type="GO" id="GO:0030154">
    <property type="term" value="P:cell differentiation"/>
    <property type="evidence" value="ECO:0007669"/>
    <property type="project" value="UniProtKB-KW"/>
</dbReference>
<dbReference type="CDD" id="cd18791">
    <property type="entry name" value="SF2_C_RHA"/>
    <property type="match status" value="1"/>
</dbReference>
<dbReference type="SMART" id="SM00847">
    <property type="entry name" value="HA2"/>
    <property type="match status" value="1"/>
</dbReference>
<evidence type="ECO:0000259" key="18">
    <source>
        <dbReference type="PROSITE" id="PS51194"/>
    </source>
</evidence>
<dbReference type="GO" id="GO:0003724">
    <property type="term" value="F:RNA helicase activity"/>
    <property type="evidence" value="ECO:0007669"/>
    <property type="project" value="UniProtKB-EC"/>
</dbReference>
<keyword evidence="13" id="KW-0943">RNA-mediated gene silencing</keyword>
<keyword evidence="11" id="KW-0067">ATP-binding</keyword>
<dbReference type="Gene3D" id="2.30.30.140">
    <property type="match status" value="1"/>
</dbReference>
<dbReference type="EMBL" id="OU963867">
    <property type="protein sequence ID" value="CAH0391454.1"/>
    <property type="molecule type" value="Genomic_DNA"/>
</dbReference>
<keyword evidence="8" id="KW-0221">Differentiation</keyword>
<evidence type="ECO:0000313" key="19">
    <source>
        <dbReference type="EMBL" id="CAH0391454.1"/>
    </source>
</evidence>
<evidence type="ECO:0000256" key="5">
    <source>
        <dbReference type="ARBA" id="ARBA00022473"/>
    </source>
</evidence>
<evidence type="ECO:0000256" key="8">
    <source>
        <dbReference type="ARBA" id="ARBA00022782"/>
    </source>
</evidence>
<dbReference type="SUPFAM" id="SSF52540">
    <property type="entry name" value="P-loop containing nucleoside triphosphate hydrolases"/>
    <property type="match status" value="1"/>
</dbReference>
<feature type="domain" description="Helicase C-terminal" evidence="18">
    <location>
        <begin position="353"/>
        <end position="535"/>
    </location>
</feature>
<dbReference type="PANTHER" id="PTHR18934">
    <property type="entry name" value="ATP-DEPENDENT RNA HELICASE"/>
    <property type="match status" value="1"/>
</dbReference>
<dbReference type="InterPro" id="IPR001650">
    <property type="entry name" value="Helicase_C-like"/>
</dbReference>